<dbReference type="GO" id="GO:0003677">
    <property type="term" value="F:DNA binding"/>
    <property type="evidence" value="ECO:0007669"/>
    <property type="project" value="InterPro"/>
</dbReference>
<dbReference type="EMBL" id="CP023466">
    <property type="protein sequence ID" value="ATE80462.1"/>
    <property type="molecule type" value="Genomic_DNA"/>
</dbReference>
<name>A0AB33EJL9_9PSED</name>
<dbReference type="InterPro" id="IPR001387">
    <property type="entry name" value="Cro/C1-type_HTH"/>
</dbReference>
<proteinExistence type="predicted"/>
<dbReference type="SUPFAM" id="SSF47413">
    <property type="entry name" value="lambda repressor-like DNA-binding domains"/>
    <property type="match status" value="1"/>
</dbReference>
<protein>
    <submittedName>
        <fullName evidence="2">Transcriptional regulator</fullName>
    </submittedName>
</protein>
<evidence type="ECO:0000313" key="2">
    <source>
        <dbReference type="EMBL" id="ATE80462.1"/>
    </source>
</evidence>
<organism evidence="2 3">
    <name type="scientific">Pseudomonas frederiksbergensis</name>
    <dbReference type="NCBI Taxonomy" id="104087"/>
    <lineage>
        <taxon>Bacteria</taxon>
        <taxon>Pseudomonadati</taxon>
        <taxon>Pseudomonadota</taxon>
        <taxon>Gammaproteobacteria</taxon>
        <taxon>Pseudomonadales</taxon>
        <taxon>Pseudomonadaceae</taxon>
        <taxon>Pseudomonas</taxon>
    </lineage>
</organism>
<reference evidence="2 3" key="1">
    <citation type="submission" date="2017-09" db="EMBL/GenBank/DDBJ databases">
        <title>Complete Genome sequence of Lysobacter capsici KNU-15.</title>
        <authorList>
            <person name="Kim M.-C."/>
            <person name="Yi H."/>
            <person name="Lee D.-W."/>
            <person name="Shin J.-H."/>
        </authorList>
    </citation>
    <scope>NUCLEOTIDE SEQUENCE [LARGE SCALE GENOMIC DNA]</scope>
    <source>
        <strain evidence="2 3">KNU-15</strain>
    </source>
</reference>
<accession>A0AB33EJL9</accession>
<feature type="domain" description="HTH cro/C1-type" evidence="1">
    <location>
        <begin position="42"/>
        <end position="97"/>
    </location>
</feature>
<evidence type="ECO:0000259" key="1">
    <source>
        <dbReference type="PROSITE" id="PS50943"/>
    </source>
</evidence>
<dbReference type="Pfam" id="PF12844">
    <property type="entry name" value="HTH_19"/>
    <property type="match status" value="1"/>
</dbReference>
<dbReference type="CDD" id="cd00093">
    <property type="entry name" value="HTH_XRE"/>
    <property type="match status" value="1"/>
</dbReference>
<dbReference type="SMART" id="SM00530">
    <property type="entry name" value="HTH_XRE"/>
    <property type="match status" value="1"/>
</dbReference>
<evidence type="ECO:0000313" key="3">
    <source>
        <dbReference type="Proteomes" id="UP000218385"/>
    </source>
</evidence>
<dbReference type="AlphaFoldDB" id="A0AB33EJL9"/>
<gene>
    <name evidence="2" type="ORF">CNN82_30175</name>
</gene>
<sequence>MISLEGDFAVGAGINALDPTPDSFIEYKSGAGKSHLALSRFVQLMRREQGITIDRLAELADIETSELLNIEQNYQYAPEPRTVYQLANYFHVSRSRLMQISGLSSKRDTDLIYESVRFAASSNPLAKLTPEEREALDIFVKVLEDK</sequence>
<dbReference type="Proteomes" id="UP000218385">
    <property type="component" value="Chromosome"/>
</dbReference>
<dbReference type="InterPro" id="IPR010982">
    <property type="entry name" value="Lambda_DNA-bd_dom_sf"/>
</dbReference>
<dbReference type="Gene3D" id="1.10.260.40">
    <property type="entry name" value="lambda repressor-like DNA-binding domains"/>
    <property type="match status" value="1"/>
</dbReference>
<dbReference type="PROSITE" id="PS50943">
    <property type="entry name" value="HTH_CROC1"/>
    <property type="match status" value="1"/>
</dbReference>